<keyword evidence="3" id="KW-1185">Reference proteome</keyword>
<proteinExistence type="predicted"/>
<evidence type="ECO:0000256" key="1">
    <source>
        <dbReference type="SAM" id="Phobius"/>
    </source>
</evidence>
<dbReference type="EMBL" id="JACHHE010000010">
    <property type="protein sequence ID" value="MBB5181559.1"/>
    <property type="molecule type" value="Genomic_DNA"/>
</dbReference>
<dbReference type="RefSeq" id="WP_241666195.1">
    <property type="nucleotide sequence ID" value="NZ_JACHHE010000010.1"/>
</dbReference>
<evidence type="ECO:0000313" key="2">
    <source>
        <dbReference type="EMBL" id="MBB5181559.1"/>
    </source>
</evidence>
<feature type="transmembrane region" description="Helical" evidence="1">
    <location>
        <begin position="12"/>
        <end position="33"/>
    </location>
</feature>
<reference evidence="2 3" key="1">
    <citation type="submission" date="2020-08" db="EMBL/GenBank/DDBJ databases">
        <title>Genomic Encyclopedia of Type Strains, Phase IV (KMG-IV): sequencing the most valuable type-strain genomes for metagenomic binning, comparative biology and taxonomic classification.</title>
        <authorList>
            <person name="Goeker M."/>
        </authorList>
    </citation>
    <scope>NUCLEOTIDE SEQUENCE [LARGE SCALE GENOMIC DNA]</scope>
    <source>
        <strain evidence="2 3">DSM 15895</strain>
    </source>
</reference>
<evidence type="ECO:0000313" key="3">
    <source>
        <dbReference type="Proteomes" id="UP000525923"/>
    </source>
</evidence>
<name>A0A7W8CVB9_9BACL</name>
<feature type="transmembrane region" description="Helical" evidence="1">
    <location>
        <begin position="81"/>
        <end position="99"/>
    </location>
</feature>
<dbReference type="AlphaFoldDB" id="A0A7W8CVB9"/>
<feature type="transmembrane region" description="Helical" evidence="1">
    <location>
        <begin position="53"/>
        <end position="74"/>
    </location>
</feature>
<accession>A0A7W8CVB9</accession>
<sequence length="222" mass="25449">MEKKNGMVKNKLALFSSFVILCICMYLFFPFPNNPVLEARTTFMSFPIRNQDGYISLGIMGSFLFIIALILLFIGMKKYQFRSILIVVLVYTFLPNLLITTYQETLASGITAISYDNNGQCNFKLMDQKMNGECNLELHNRSNEAVSFELEFIDSFFMEDDVRMESLMNLAGPYRITIEANQKKSIHINELLDLSGVPKHIDGGESFSIHFKITEKDKTRTL</sequence>
<keyword evidence="1" id="KW-0472">Membrane</keyword>
<dbReference type="Proteomes" id="UP000525923">
    <property type="component" value="Unassembled WGS sequence"/>
</dbReference>
<keyword evidence="1" id="KW-0812">Transmembrane</keyword>
<organism evidence="2 3">
    <name type="scientific">Planococcus koreensis</name>
    <dbReference type="NCBI Taxonomy" id="112331"/>
    <lineage>
        <taxon>Bacteria</taxon>
        <taxon>Bacillati</taxon>
        <taxon>Bacillota</taxon>
        <taxon>Bacilli</taxon>
        <taxon>Bacillales</taxon>
        <taxon>Caryophanaceae</taxon>
        <taxon>Planococcus</taxon>
    </lineage>
</organism>
<protein>
    <submittedName>
        <fullName evidence="2">Uncharacterized protein</fullName>
    </submittedName>
</protein>
<comment type="caution">
    <text evidence="2">The sequence shown here is derived from an EMBL/GenBank/DDBJ whole genome shotgun (WGS) entry which is preliminary data.</text>
</comment>
<gene>
    <name evidence="2" type="ORF">HNQ44_003024</name>
</gene>
<keyword evidence="1" id="KW-1133">Transmembrane helix</keyword>